<dbReference type="GO" id="GO:0006089">
    <property type="term" value="P:lactate metabolic process"/>
    <property type="evidence" value="ECO:0007669"/>
    <property type="project" value="TreeGrafter"/>
</dbReference>
<protein>
    <recommendedName>
        <fullName evidence="3">Lactate/malate dehydrogenase N-terminal domain-containing protein</fullName>
    </recommendedName>
</protein>
<evidence type="ECO:0000313" key="4">
    <source>
        <dbReference type="EMBL" id="MSE09785.1"/>
    </source>
</evidence>
<feature type="non-terminal residue" evidence="4">
    <location>
        <position position="84"/>
    </location>
</feature>
<dbReference type="InterPro" id="IPR001557">
    <property type="entry name" value="L-lactate/malate_DH"/>
</dbReference>
<comment type="caution">
    <text evidence="4">The sequence shown here is derived from an EMBL/GenBank/DDBJ whole genome shotgun (WGS) entry which is preliminary data.</text>
</comment>
<dbReference type="PANTHER" id="PTHR43128:SF16">
    <property type="entry name" value="L-LACTATE DEHYDROGENASE"/>
    <property type="match status" value="1"/>
</dbReference>
<dbReference type="InterPro" id="IPR036291">
    <property type="entry name" value="NAD(P)-bd_dom_sf"/>
</dbReference>
<reference evidence="4 5" key="1">
    <citation type="submission" date="2019-11" db="EMBL/GenBank/DDBJ databases">
        <title>Draft Genome Sequence of Plant Growth-Promoting Rhizosphere-Associated Bacteria.</title>
        <authorList>
            <person name="Vasilyev I.Y."/>
            <person name="Radchenko V."/>
            <person name="Ilnitskaya E.V."/>
        </authorList>
    </citation>
    <scope>NUCLEOTIDE SEQUENCE [LARGE SCALE GENOMIC DNA]</scope>
    <source>
        <strain evidence="4 5">VRA_01-1sq_f</strain>
    </source>
</reference>
<dbReference type="Gene3D" id="3.40.50.720">
    <property type="entry name" value="NAD(P)-binding Rossmann-like Domain"/>
    <property type="match status" value="1"/>
</dbReference>
<dbReference type="PANTHER" id="PTHR43128">
    <property type="entry name" value="L-2-HYDROXYCARBOXYLATE DEHYDROGENASE (NAD(P)(+))"/>
    <property type="match status" value="1"/>
</dbReference>
<dbReference type="EMBL" id="WKKX01001262">
    <property type="protein sequence ID" value="MSE09785.1"/>
    <property type="molecule type" value="Genomic_DNA"/>
</dbReference>
<dbReference type="InterPro" id="IPR001236">
    <property type="entry name" value="Lactate/malate_DH_N"/>
</dbReference>
<proteinExistence type="predicted"/>
<feature type="non-terminal residue" evidence="4">
    <location>
        <position position="1"/>
    </location>
</feature>
<accession>A0A7X2MHS4</accession>
<dbReference type="Pfam" id="PF00056">
    <property type="entry name" value="Ldh_1_N"/>
    <property type="match status" value="1"/>
</dbReference>
<evidence type="ECO:0000313" key="5">
    <source>
        <dbReference type="Proteomes" id="UP000467635"/>
    </source>
</evidence>
<dbReference type="Proteomes" id="UP000467635">
    <property type="component" value="Unassembled WGS sequence"/>
</dbReference>
<gene>
    <name evidence="4" type="ORF">GKC33_14335</name>
</gene>
<feature type="domain" description="Lactate/malate dehydrogenase N-terminal" evidence="3">
    <location>
        <begin position="10"/>
        <end position="56"/>
    </location>
</feature>
<evidence type="ECO:0000256" key="1">
    <source>
        <dbReference type="ARBA" id="ARBA00023002"/>
    </source>
</evidence>
<evidence type="ECO:0000256" key="2">
    <source>
        <dbReference type="ARBA" id="ARBA00023027"/>
    </source>
</evidence>
<keyword evidence="2" id="KW-0520">NAD</keyword>
<name>A0A7X2MHS4_9LACO</name>
<evidence type="ECO:0000259" key="3">
    <source>
        <dbReference type="Pfam" id="PF00056"/>
    </source>
</evidence>
<organism evidence="4 5">
    <name type="scientific">Ligilactobacillus salivarius</name>
    <dbReference type="NCBI Taxonomy" id="1624"/>
    <lineage>
        <taxon>Bacteria</taxon>
        <taxon>Bacillati</taxon>
        <taxon>Bacillota</taxon>
        <taxon>Bacilli</taxon>
        <taxon>Lactobacillales</taxon>
        <taxon>Lactobacillaceae</taxon>
        <taxon>Ligilactobacillus</taxon>
    </lineage>
</organism>
<keyword evidence="1" id="KW-0560">Oxidoreductase</keyword>
<sequence length="84" mass="9205">NQIQQLVLRLKILSSIVKPVVESGFDGIFLVAANPVDILTYATWKFSGFPKEKVIGSGTSLDTARLRVAMTEMTGIKDPRSMHA</sequence>
<dbReference type="GO" id="GO:0004459">
    <property type="term" value="F:L-lactate dehydrogenase (NAD+) activity"/>
    <property type="evidence" value="ECO:0007669"/>
    <property type="project" value="TreeGrafter"/>
</dbReference>
<dbReference type="PRINTS" id="PR00086">
    <property type="entry name" value="LLDHDRGNASE"/>
</dbReference>
<dbReference type="SUPFAM" id="SSF51735">
    <property type="entry name" value="NAD(P)-binding Rossmann-fold domains"/>
    <property type="match status" value="1"/>
</dbReference>
<dbReference type="AlphaFoldDB" id="A0A7X2MHS4"/>